<evidence type="ECO:0000313" key="3">
    <source>
        <dbReference type="Proteomes" id="UP000254107"/>
    </source>
</evidence>
<dbReference type="RefSeq" id="WP_115247773.1">
    <property type="nucleotide sequence ID" value="NZ_UGQC01000001.1"/>
</dbReference>
<dbReference type="GeneID" id="302270307"/>
<dbReference type="Proteomes" id="UP000254107">
    <property type="component" value="Unassembled WGS sequence"/>
</dbReference>
<reference evidence="2 3" key="1">
    <citation type="submission" date="2018-06" db="EMBL/GenBank/DDBJ databases">
        <authorList>
            <consortium name="Pathogen Informatics"/>
            <person name="Doyle S."/>
        </authorList>
    </citation>
    <scope>NUCLEOTIDE SEQUENCE [LARGE SCALE GENOMIC DNA]</scope>
    <source>
        <strain evidence="2 3">NCTC7911</strain>
    </source>
</reference>
<gene>
    <name evidence="2" type="ORF">NCTC7911_01741</name>
</gene>
<proteinExistence type="predicted"/>
<dbReference type="AlphaFoldDB" id="A0A378QHG3"/>
<evidence type="ECO:0000313" key="2">
    <source>
        <dbReference type="EMBL" id="STZ00346.1"/>
    </source>
</evidence>
<feature type="signal peptide" evidence="1">
    <location>
        <begin position="1"/>
        <end position="22"/>
    </location>
</feature>
<feature type="chain" id="PRO_5016812933" evidence="1">
    <location>
        <begin position="23"/>
        <end position="149"/>
    </location>
</feature>
<protein>
    <submittedName>
        <fullName evidence="2">Uncharacterized protein conserved in bacteria</fullName>
    </submittedName>
</protein>
<sequence length="149" mass="15720">MNTVLKTMLGTAILGLSTMAMAAGELSVNLDAKQVIVKDGKTTLKSVSRANSGDVVRYIADYKNSSDKALQNVVITIPVPAALNYTGGASTKPTHASLDGKTFAPVPLTRKVNGKVVQVPVSEYRAVRFTVANVPAKSTNSVFIDAKVR</sequence>
<evidence type="ECO:0000256" key="1">
    <source>
        <dbReference type="SAM" id="SignalP"/>
    </source>
</evidence>
<organism evidence="2 3">
    <name type="scientific">Moraxella lacunata</name>
    <dbReference type="NCBI Taxonomy" id="477"/>
    <lineage>
        <taxon>Bacteria</taxon>
        <taxon>Pseudomonadati</taxon>
        <taxon>Pseudomonadota</taxon>
        <taxon>Gammaproteobacteria</taxon>
        <taxon>Moraxellales</taxon>
        <taxon>Moraxellaceae</taxon>
        <taxon>Moraxella</taxon>
    </lineage>
</organism>
<keyword evidence="3" id="KW-1185">Reference proteome</keyword>
<keyword evidence="1" id="KW-0732">Signal</keyword>
<dbReference type="EMBL" id="UGQC01000001">
    <property type="protein sequence ID" value="STZ00346.1"/>
    <property type="molecule type" value="Genomic_DNA"/>
</dbReference>
<name>A0A378QHG3_MORLA</name>
<accession>A0A378QHG3</accession>